<dbReference type="Pfam" id="PF01263">
    <property type="entry name" value="Aldose_epim"/>
    <property type="match status" value="1"/>
</dbReference>
<dbReference type="GO" id="GO:0030246">
    <property type="term" value="F:carbohydrate binding"/>
    <property type="evidence" value="ECO:0007669"/>
    <property type="project" value="InterPro"/>
</dbReference>
<evidence type="ECO:0000313" key="1">
    <source>
        <dbReference type="EMBL" id="HIQ68630.1"/>
    </source>
</evidence>
<dbReference type="EMBL" id="DVFK01000118">
    <property type="protein sequence ID" value="HIQ68630.1"/>
    <property type="molecule type" value="Genomic_DNA"/>
</dbReference>
<dbReference type="InterPro" id="IPR011013">
    <property type="entry name" value="Gal_mutarotase_sf_dom"/>
</dbReference>
<dbReference type="GO" id="GO:0016853">
    <property type="term" value="F:isomerase activity"/>
    <property type="evidence" value="ECO:0007669"/>
    <property type="project" value="InterPro"/>
</dbReference>
<accession>A0A9D1CMN7</accession>
<sequence length="291" mass="32578">MEYTISNGILQVTVSDQGAQVWSVREIGDGTEYMWQGDPAVWKYHAPILFPHTGKVPGGSFIAKGREFPAKSHGFARELTHTLVSHTEDKIVMELRENETTLARWPYRFRLVSEFTLEGRTLHHTLRVENHDPEAMAFGIGYHPAFRIPMTEGHTDYELRFSQAESPVCIATNSEGLLSDHTYYLGKNITTIPVNRALFANDSHMMVGLHSKELSLVEKDTGRSVTCDISGYPYVLIWSAPGEPQFVCIEPWQSTPSPAEGGNLWEEKPAAAVLQPGETYETCLKTTFFGA</sequence>
<dbReference type="Gene3D" id="2.70.98.10">
    <property type="match status" value="1"/>
</dbReference>
<dbReference type="AlphaFoldDB" id="A0A9D1CMN7"/>
<dbReference type="SUPFAM" id="SSF74650">
    <property type="entry name" value="Galactose mutarotase-like"/>
    <property type="match status" value="1"/>
</dbReference>
<proteinExistence type="predicted"/>
<dbReference type="InterPro" id="IPR014718">
    <property type="entry name" value="GH-type_carb-bd"/>
</dbReference>
<dbReference type="GO" id="GO:0005975">
    <property type="term" value="P:carbohydrate metabolic process"/>
    <property type="evidence" value="ECO:0007669"/>
    <property type="project" value="InterPro"/>
</dbReference>
<dbReference type="InterPro" id="IPR037481">
    <property type="entry name" value="LacX"/>
</dbReference>
<comment type="caution">
    <text evidence="1">The sequence shown here is derived from an EMBL/GenBank/DDBJ whole genome shotgun (WGS) entry which is preliminary data.</text>
</comment>
<reference evidence="1" key="2">
    <citation type="journal article" date="2021" name="PeerJ">
        <title>Extensive microbial diversity within the chicken gut microbiome revealed by metagenomics and culture.</title>
        <authorList>
            <person name="Gilroy R."/>
            <person name="Ravi A."/>
            <person name="Getino M."/>
            <person name="Pursley I."/>
            <person name="Horton D.L."/>
            <person name="Alikhan N.F."/>
            <person name="Baker D."/>
            <person name="Gharbi K."/>
            <person name="Hall N."/>
            <person name="Watson M."/>
            <person name="Adriaenssens E.M."/>
            <person name="Foster-Nyarko E."/>
            <person name="Jarju S."/>
            <person name="Secka A."/>
            <person name="Antonio M."/>
            <person name="Oren A."/>
            <person name="Chaudhuri R.R."/>
            <person name="La Ragione R."/>
            <person name="Hildebrand F."/>
            <person name="Pallen M.J."/>
        </authorList>
    </citation>
    <scope>NUCLEOTIDE SEQUENCE</scope>
    <source>
        <strain evidence="1">13361</strain>
    </source>
</reference>
<gene>
    <name evidence="1" type="ORF">IAB74_09000</name>
</gene>
<protein>
    <submittedName>
        <fullName evidence="1">Aldose 1-epimerase family protein</fullName>
    </submittedName>
</protein>
<dbReference type="Proteomes" id="UP000886796">
    <property type="component" value="Unassembled WGS sequence"/>
</dbReference>
<reference evidence="1" key="1">
    <citation type="submission" date="2020-10" db="EMBL/GenBank/DDBJ databases">
        <authorList>
            <person name="Gilroy R."/>
        </authorList>
    </citation>
    <scope>NUCLEOTIDE SEQUENCE</scope>
    <source>
        <strain evidence="1">13361</strain>
    </source>
</reference>
<dbReference type="InterPro" id="IPR008183">
    <property type="entry name" value="Aldose_1/G6P_1-epimerase"/>
</dbReference>
<dbReference type="CDD" id="cd09024">
    <property type="entry name" value="Aldose_epim_lacX"/>
    <property type="match status" value="1"/>
</dbReference>
<name>A0A9D1CMN7_9FIRM</name>
<organism evidence="1 2">
    <name type="scientific">Candidatus Faecousia excrementigallinarum</name>
    <dbReference type="NCBI Taxonomy" id="2840806"/>
    <lineage>
        <taxon>Bacteria</taxon>
        <taxon>Bacillati</taxon>
        <taxon>Bacillota</taxon>
        <taxon>Clostridia</taxon>
        <taxon>Eubacteriales</taxon>
        <taxon>Oscillospiraceae</taxon>
        <taxon>Faecousia</taxon>
    </lineage>
</organism>
<dbReference type="PANTHER" id="PTHR11122:SF13">
    <property type="entry name" value="GLUCOSE-6-PHOSPHATE 1-EPIMERASE"/>
    <property type="match status" value="1"/>
</dbReference>
<evidence type="ECO:0000313" key="2">
    <source>
        <dbReference type="Proteomes" id="UP000886796"/>
    </source>
</evidence>
<dbReference type="PANTHER" id="PTHR11122">
    <property type="entry name" value="APOSPORY-ASSOCIATED PROTEIN C-RELATED"/>
    <property type="match status" value="1"/>
</dbReference>